<feature type="domain" description="HTH gntR-type" evidence="4">
    <location>
        <begin position="7"/>
        <end position="75"/>
    </location>
</feature>
<keyword evidence="3" id="KW-0804">Transcription</keyword>
<dbReference type="Proteomes" id="UP000095468">
    <property type="component" value="Unassembled WGS sequence"/>
</dbReference>
<dbReference type="PANTHER" id="PTHR44846">
    <property type="entry name" value="MANNOSYL-D-GLYCERATE TRANSPORT/METABOLISM SYSTEM REPRESSOR MNGR-RELATED"/>
    <property type="match status" value="1"/>
</dbReference>
<dbReference type="AlphaFoldDB" id="A0A173X3M6"/>
<dbReference type="PROSITE" id="PS50949">
    <property type="entry name" value="HTH_GNTR"/>
    <property type="match status" value="1"/>
</dbReference>
<protein>
    <submittedName>
        <fullName evidence="5">HTH-type transcriptional repressor yvoA</fullName>
    </submittedName>
</protein>
<dbReference type="GO" id="GO:0045892">
    <property type="term" value="P:negative regulation of DNA-templated transcription"/>
    <property type="evidence" value="ECO:0007669"/>
    <property type="project" value="TreeGrafter"/>
</dbReference>
<proteinExistence type="predicted"/>
<dbReference type="InterPro" id="IPR028978">
    <property type="entry name" value="Chorismate_lyase_/UTRA_dom_sf"/>
</dbReference>
<dbReference type="PANTHER" id="PTHR44846:SF1">
    <property type="entry name" value="MANNOSYL-D-GLYCERATE TRANSPORT_METABOLISM SYSTEM REPRESSOR MNGR-RELATED"/>
    <property type="match status" value="1"/>
</dbReference>
<dbReference type="PRINTS" id="PR00035">
    <property type="entry name" value="HTHGNTR"/>
</dbReference>
<evidence type="ECO:0000259" key="4">
    <source>
        <dbReference type="PROSITE" id="PS50949"/>
    </source>
</evidence>
<evidence type="ECO:0000256" key="1">
    <source>
        <dbReference type="ARBA" id="ARBA00023015"/>
    </source>
</evidence>
<name>A0A173X3M6_9ACTN</name>
<dbReference type="InterPro" id="IPR036388">
    <property type="entry name" value="WH-like_DNA-bd_sf"/>
</dbReference>
<evidence type="ECO:0000313" key="5">
    <source>
        <dbReference type="EMBL" id="CUN46351.1"/>
    </source>
</evidence>
<dbReference type="InterPro" id="IPR036390">
    <property type="entry name" value="WH_DNA-bd_sf"/>
</dbReference>
<dbReference type="InterPro" id="IPR000524">
    <property type="entry name" value="Tscrpt_reg_HTH_GntR"/>
</dbReference>
<organism evidence="5 6">
    <name type="scientific">Collinsella aerofaciens</name>
    <dbReference type="NCBI Taxonomy" id="74426"/>
    <lineage>
        <taxon>Bacteria</taxon>
        <taxon>Bacillati</taxon>
        <taxon>Actinomycetota</taxon>
        <taxon>Coriobacteriia</taxon>
        <taxon>Coriobacteriales</taxon>
        <taxon>Coriobacteriaceae</taxon>
        <taxon>Collinsella</taxon>
    </lineage>
</organism>
<dbReference type="CDD" id="cd07377">
    <property type="entry name" value="WHTH_GntR"/>
    <property type="match status" value="1"/>
</dbReference>
<dbReference type="SMART" id="SM00866">
    <property type="entry name" value="UTRA"/>
    <property type="match status" value="1"/>
</dbReference>
<dbReference type="SMART" id="SM00345">
    <property type="entry name" value="HTH_GNTR"/>
    <property type="match status" value="1"/>
</dbReference>
<reference evidence="5 6" key="1">
    <citation type="submission" date="2015-09" db="EMBL/GenBank/DDBJ databases">
        <authorList>
            <consortium name="Pathogen Informatics"/>
        </authorList>
    </citation>
    <scope>NUCLEOTIDE SEQUENCE [LARGE SCALE GENOMIC DNA]</scope>
    <source>
        <strain evidence="5 6">2789STDY5608823</strain>
    </source>
</reference>
<dbReference type="GO" id="GO:0003700">
    <property type="term" value="F:DNA-binding transcription factor activity"/>
    <property type="evidence" value="ECO:0007669"/>
    <property type="project" value="InterPro"/>
</dbReference>
<sequence>MPAPKNAPLYQQIYDEIKDAIEKGVYAPKERIPSELELAEQYDVSRITVRRAVEELCSDGYLVKQQGRGTFVSTPHINRQFHASTLQTFTALCAGNGMKAGAHVVDRQIVPARQNEMEFFGLQKDALLLHIKRVRTADGEPIFEENIFVPFDAYRELLTADLEDKSIFAEVERVGGTPIVSVGYRTVEAVRANAEQAAELGIAPHDPLLNLRAGFIGPNGEPVLMGKQYYVGSRYVMVM</sequence>
<dbReference type="FunFam" id="1.10.10.10:FF:000079">
    <property type="entry name" value="GntR family transcriptional regulator"/>
    <property type="match status" value="1"/>
</dbReference>
<dbReference type="Gene3D" id="3.40.1410.10">
    <property type="entry name" value="Chorismate lyase-like"/>
    <property type="match status" value="1"/>
</dbReference>
<accession>A0A173X3M6</accession>
<evidence type="ECO:0000313" key="6">
    <source>
        <dbReference type="Proteomes" id="UP000095468"/>
    </source>
</evidence>
<dbReference type="RefSeq" id="WP_055285258.1">
    <property type="nucleotide sequence ID" value="NZ_CAXTGI010000008.1"/>
</dbReference>
<dbReference type="InterPro" id="IPR050679">
    <property type="entry name" value="Bact_HTH_transcr_reg"/>
</dbReference>
<dbReference type="Pfam" id="PF07702">
    <property type="entry name" value="UTRA"/>
    <property type="match status" value="1"/>
</dbReference>
<dbReference type="GO" id="GO:0003677">
    <property type="term" value="F:DNA binding"/>
    <property type="evidence" value="ECO:0007669"/>
    <property type="project" value="UniProtKB-KW"/>
</dbReference>
<dbReference type="EMBL" id="CYYP01000002">
    <property type="protein sequence ID" value="CUN46351.1"/>
    <property type="molecule type" value="Genomic_DNA"/>
</dbReference>
<evidence type="ECO:0000256" key="3">
    <source>
        <dbReference type="ARBA" id="ARBA00023163"/>
    </source>
</evidence>
<dbReference type="Pfam" id="PF00392">
    <property type="entry name" value="GntR"/>
    <property type="match status" value="1"/>
</dbReference>
<dbReference type="InterPro" id="IPR011663">
    <property type="entry name" value="UTRA"/>
</dbReference>
<evidence type="ECO:0000256" key="2">
    <source>
        <dbReference type="ARBA" id="ARBA00023125"/>
    </source>
</evidence>
<dbReference type="SUPFAM" id="SSF46785">
    <property type="entry name" value="Winged helix' DNA-binding domain"/>
    <property type="match status" value="1"/>
</dbReference>
<dbReference type="Gene3D" id="1.10.10.10">
    <property type="entry name" value="Winged helix-like DNA-binding domain superfamily/Winged helix DNA-binding domain"/>
    <property type="match status" value="1"/>
</dbReference>
<keyword evidence="2" id="KW-0238">DNA-binding</keyword>
<keyword evidence="1" id="KW-0805">Transcription regulation</keyword>
<dbReference type="SUPFAM" id="SSF64288">
    <property type="entry name" value="Chorismate lyase-like"/>
    <property type="match status" value="1"/>
</dbReference>
<gene>
    <name evidence="5" type="primary">yvoA_2</name>
    <name evidence="5" type="ORF">ERS852381_00232</name>
</gene>